<organism evidence="1 2">
    <name type="scientific">Paralabilibaculum antarcticum</name>
    <dbReference type="NCBI Taxonomy" id="2912572"/>
    <lineage>
        <taxon>Bacteria</taxon>
        <taxon>Pseudomonadati</taxon>
        <taxon>Bacteroidota</taxon>
        <taxon>Bacteroidia</taxon>
        <taxon>Marinilabiliales</taxon>
        <taxon>Marinifilaceae</taxon>
        <taxon>Paralabilibaculum</taxon>
    </lineage>
</organism>
<evidence type="ECO:0008006" key="3">
    <source>
        <dbReference type="Google" id="ProtNLM"/>
    </source>
</evidence>
<dbReference type="Proteomes" id="UP001528920">
    <property type="component" value="Unassembled WGS sequence"/>
</dbReference>
<dbReference type="RefSeq" id="WP_275109279.1">
    <property type="nucleotide sequence ID" value="NZ_JAKJSC010000001.1"/>
</dbReference>
<reference evidence="1 2" key="1">
    <citation type="submission" date="2022-01" db="EMBL/GenBank/DDBJ databases">
        <title>Labilibaculum sp. nov, a marine bacterium isolated from Antarctica.</title>
        <authorList>
            <person name="Dai W."/>
        </authorList>
    </citation>
    <scope>NUCLEOTIDE SEQUENCE [LARGE SCALE GENOMIC DNA]</scope>
    <source>
        <strain evidence="1 2">DW002</strain>
    </source>
</reference>
<protein>
    <recommendedName>
        <fullName evidence="3">Lipoprotein</fullName>
    </recommendedName>
</protein>
<gene>
    <name evidence="1" type="ORF">L3049_07980</name>
</gene>
<comment type="caution">
    <text evidence="1">The sequence shown here is derived from an EMBL/GenBank/DDBJ whole genome shotgun (WGS) entry which is preliminary data.</text>
</comment>
<keyword evidence="2" id="KW-1185">Reference proteome</keyword>
<dbReference type="PROSITE" id="PS51257">
    <property type="entry name" value="PROKAR_LIPOPROTEIN"/>
    <property type="match status" value="1"/>
</dbReference>
<name>A0ABT5VUJ4_9BACT</name>
<dbReference type="EMBL" id="JAKJSC010000001">
    <property type="protein sequence ID" value="MDE5417944.1"/>
    <property type="molecule type" value="Genomic_DNA"/>
</dbReference>
<accession>A0ABT5VUJ4</accession>
<sequence length="276" mass="32224">MKNLIYLIALLGIVSCQNFKKDNRDFVAFFEVMTDFKCIDSTTDQFALDFNYSYYNQENMAIEYRVPDSIPNADFYNAYAGRIVSAFYNKVNCDTTVKFGELSRIKERDYEVGKQKFITYCKKDETVMGIFDLAKNSFYNNEETKKVKVSIDSLVNISMSYFDIAAYSEKRGFAFHFGCGQNPFDFTFENRTNLLISDFCIEAIKNPKMSKAHFKITANISELIKSENEDLSNFQAIKKAYEPKLYALLKEEKVLKKSLISYYEKRKDIEPFILEY</sequence>
<evidence type="ECO:0000313" key="1">
    <source>
        <dbReference type="EMBL" id="MDE5417944.1"/>
    </source>
</evidence>
<proteinExistence type="predicted"/>
<evidence type="ECO:0000313" key="2">
    <source>
        <dbReference type="Proteomes" id="UP001528920"/>
    </source>
</evidence>